<organism evidence="4 5">
    <name type="scientific">Bacteroides pyogenes F0041</name>
    <dbReference type="NCBI Taxonomy" id="1321819"/>
    <lineage>
        <taxon>Bacteria</taxon>
        <taxon>Pseudomonadati</taxon>
        <taxon>Bacteroidota</taxon>
        <taxon>Bacteroidia</taxon>
        <taxon>Bacteroidales</taxon>
        <taxon>Bacteroidaceae</taxon>
        <taxon>Bacteroides</taxon>
    </lineage>
</organism>
<keyword evidence="1" id="KW-0732">Signal</keyword>
<dbReference type="AlphaFoldDB" id="U2CKG4"/>
<dbReference type="EMBL" id="AWSV01000122">
    <property type="protein sequence ID" value="ERI84563.1"/>
    <property type="molecule type" value="Genomic_DNA"/>
</dbReference>
<dbReference type="GO" id="GO:0005975">
    <property type="term" value="P:carbohydrate metabolic process"/>
    <property type="evidence" value="ECO:0007669"/>
    <property type="project" value="UniProtKB-ARBA"/>
</dbReference>
<evidence type="ECO:0000313" key="4">
    <source>
        <dbReference type="EMBL" id="ERI84563.1"/>
    </source>
</evidence>
<keyword evidence="2" id="KW-1015">Disulfide bond</keyword>
<proteinExistence type="predicted"/>
<dbReference type="OrthoDB" id="1037816at2"/>
<feature type="domain" description="LamG-like jellyroll fold" evidence="3">
    <location>
        <begin position="185"/>
        <end position="321"/>
    </location>
</feature>
<dbReference type="InterPro" id="IPR006558">
    <property type="entry name" value="LamG-like"/>
</dbReference>
<dbReference type="GO" id="GO:0004553">
    <property type="term" value="F:hydrolase activity, hydrolyzing O-glycosyl compounds"/>
    <property type="evidence" value="ECO:0007669"/>
    <property type="project" value="UniProtKB-ARBA"/>
</dbReference>
<dbReference type="HOGENOM" id="CLU_050496_1_0_10"/>
<evidence type="ECO:0000259" key="3">
    <source>
        <dbReference type="SMART" id="SM00560"/>
    </source>
</evidence>
<dbReference type="InterPro" id="IPR013320">
    <property type="entry name" value="ConA-like_dom_sf"/>
</dbReference>
<dbReference type="PATRIC" id="fig|1321819.3.peg.2118"/>
<name>U2CKG4_9BACE</name>
<dbReference type="RefSeq" id="WP_021645837.1">
    <property type="nucleotide sequence ID" value="NZ_KE993121.1"/>
</dbReference>
<dbReference type="Pfam" id="PF13385">
    <property type="entry name" value="Laminin_G_3"/>
    <property type="match status" value="1"/>
</dbReference>
<evidence type="ECO:0000256" key="2">
    <source>
        <dbReference type="ARBA" id="ARBA00023157"/>
    </source>
</evidence>
<gene>
    <name evidence="4" type="ORF">HMPREF1981_02296</name>
</gene>
<dbReference type="SMART" id="SM00560">
    <property type="entry name" value="LamGL"/>
    <property type="match status" value="1"/>
</dbReference>
<dbReference type="SUPFAM" id="SSF49899">
    <property type="entry name" value="Concanavalin A-like lectins/glucanases"/>
    <property type="match status" value="1"/>
</dbReference>
<dbReference type="GeneID" id="99753573"/>
<sequence length="388" mass="44073">MNKNLFFISVFALTATFLSSCDSGEKKLLEPKVYFENKEYQIEVEDQNEITYDLRARLSKMTTEVTSVAYSLVTEPDIVAAYNKRNGTNYELFDLSNVKIDNERTNIPVGALYAENRLLQISNLNAVQEGKSYLLPVRIQSASLPVIRGTDIAYFVLRKPMRILKAAQLESHFIRVPFLPTTPFKSVTYEALIYMRYFGGNNTIMGKEGTLILRIGDEGGGLPRDQIQIAGNKQYQSTQKFQKERWYHVAFTYDQTSGKTAIFINGVKSAESTWDAPSFNLSGEGSGGFFIGKVARFMWGERPFYGRMSEVRIWNAARTENQIQQNMLGVDPKTEGLLVYYKLNGTDQYQKDDKWYVKNASGNDMDGLVNDGLKKLDVVTLEKPIRID</sequence>
<accession>U2CKG4</accession>
<dbReference type="Pfam" id="PF08522">
    <property type="entry name" value="BT_3987-like_N"/>
    <property type="match status" value="1"/>
</dbReference>
<protein>
    <recommendedName>
        <fullName evidence="3">LamG-like jellyroll fold domain-containing protein</fullName>
    </recommendedName>
</protein>
<dbReference type="PROSITE" id="PS51257">
    <property type="entry name" value="PROKAR_LIPOPROTEIN"/>
    <property type="match status" value="1"/>
</dbReference>
<dbReference type="InterPro" id="IPR013728">
    <property type="entry name" value="BT_3987-like_N"/>
</dbReference>
<evidence type="ECO:0000256" key="1">
    <source>
        <dbReference type="ARBA" id="ARBA00022729"/>
    </source>
</evidence>
<reference evidence="4 5" key="1">
    <citation type="submission" date="2013-08" db="EMBL/GenBank/DDBJ databases">
        <authorList>
            <person name="Weinstock G."/>
            <person name="Sodergren E."/>
            <person name="Wylie T."/>
            <person name="Fulton L."/>
            <person name="Fulton R."/>
            <person name="Fronick C."/>
            <person name="O'Laughlin M."/>
            <person name="Godfrey J."/>
            <person name="Miner T."/>
            <person name="Herter B."/>
            <person name="Appelbaum E."/>
            <person name="Cordes M."/>
            <person name="Lek S."/>
            <person name="Wollam A."/>
            <person name="Pepin K.H."/>
            <person name="Palsikar V.B."/>
            <person name="Mitreva M."/>
            <person name="Wilson R.K."/>
        </authorList>
    </citation>
    <scope>NUCLEOTIDE SEQUENCE [LARGE SCALE GENOMIC DNA]</scope>
    <source>
        <strain evidence="4 5">F0041</strain>
    </source>
</reference>
<dbReference type="Gene3D" id="2.60.40.1740">
    <property type="entry name" value="hypothetical protein (bacova_03559)"/>
    <property type="match status" value="1"/>
</dbReference>
<dbReference type="Gene3D" id="2.60.120.200">
    <property type="match status" value="1"/>
</dbReference>
<dbReference type="Proteomes" id="UP000016496">
    <property type="component" value="Unassembled WGS sequence"/>
</dbReference>
<comment type="caution">
    <text evidence="4">The sequence shown here is derived from an EMBL/GenBank/DDBJ whole genome shotgun (WGS) entry which is preliminary data.</text>
</comment>
<evidence type="ECO:0000313" key="5">
    <source>
        <dbReference type="Proteomes" id="UP000016496"/>
    </source>
</evidence>